<sequence length="1482" mass="169668">MPKPWGTCEFCSLNAQNGRKMGQNNLPLMITNLLSQENKLSIKEQLEFNAISNTLLCGMASLEAADKPDMSDIFLRLHISSLLALILAPSDSTSKSAGQALFNLIQNDRSAKNVLLRQTGFAEISVLELQNARTSKEAKKGLLEVTRIAIEMSDDVTFTAQGNIDKPPTTADCLIPLLNLVFRSAEKGNYFGIPEVTGALMELCKQKNITQKSAPTQAANKVASSSIYTASGKGDGKAAAGPTIYAPSAGSRAAKSQVPQQTSADQPESQDQEQNEVNLTLRKGHTSEAVMAMKAQKQIKEAKQAAVTDVMVESLQDESNMMKLRVQFVEGELKKREDEISELRKQQVVIDDNMRAAYAERDEKEKRMKGVDDIAKEKDRIIQRREKTIEEMQKNKRVSDTDIEILNQRLQKLGEESQKMKDDLEAQIFEVRRVKDELEAKQAELKEANDKVAILTEIQRKQLDDNFVMKRRVDEMEEDLSWAKLNHQTMEQRMHALEDRVKAKDQRAYALNTEIMNQEQRLRAKEDEIDKRDEAVRIAEVKVSFVQKEKETVIEEKIALEQQISELEEEVRKKEEEKRGRDKRILEMEDKLKESERVVLEKQRQIDEKMREKRDKEEEINRLKDGLRIGEEENEARMRKLLEREKAIEQLEDEGKKKNDDEQKRLDRLSFLEAEIKRKNDEIEERKRRMIDVEANARLMDEQKKEKEKQYMILHVMMNSKDAQISKMTKKQEQLEKEVLRAAKERDGLKKQIDDINNEKKAREEEIKALNEKIIEKDTQLDQLEKKKNEALKQKDDEIKKIAAKLSQLEDEKKRREEEIVQLKKKVNDLDEEIRKNQKDKRDNEKKIKEALDKIAALEALIKKKDEELKAAAEKIKEGEDELIKKEEQLLDQKKKIQKSEEDMIVMAKDKKRKEDKLKVVSQMVKSKNKELEIMSPEYEHMKIEGSHIVLAAILNFDPNQRIQRKSLDLLKTRIEDADVPTKIRIGHSGIFLDLKQLLDQVRLNDMDQYQQLLSPKADKGTPGKLGAQPKGSVTDRGTGDNSKKDSEARLPKEEEIIETICTIIYYTFDGNKDGAQDAYESELVSTLLPFYSPLYITQQQVISLNVQSSAIQEAKKQQQSQNQRGRVSGSNVEIQIAQQGLNCTTGLVSAEKSLNLLFSRLQRIHTSSLFKIIFLGSHEERMMLFDQGIIQLLMTLLKHPQKLISSDILASLHNMIVAEREQVKDEKQNGLRPKGDDEDGILDEDDIYNEKQQQKEDQDDFFTTQVAGQDQIRHPFRQTIEDSGGVNMLMDIYNEGLSQHSQNLVAICISFLYRSEELPSKYREIFMHLKRLLETAAGNLQAKGTKAVKKQPAQKPIVKQSPTKLLTDGETIVDDSDDDDEVIHMQALIGLGYLAANRSNHRAILTNNFVDIISKFIFGNSEEAVKGAALYLAFQLVLNGASDTKNTMIEILQIDKIRQLQGYPNPVISKNATNLVQEMIR</sequence>
<evidence type="ECO:0000256" key="1">
    <source>
        <dbReference type="SAM" id="Coils"/>
    </source>
</evidence>
<comment type="caution">
    <text evidence="3">The sequence shown here is derived from an EMBL/GenBank/DDBJ whole genome shotgun (WGS) entry which is preliminary data.</text>
</comment>
<feature type="coiled-coil region" evidence="1">
    <location>
        <begin position="375"/>
        <end position="903"/>
    </location>
</feature>
<reference evidence="3 4" key="1">
    <citation type="submission" date="2019-03" db="EMBL/GenBank/DDBJ databases">
        <title>Single cell metagenomics reveals metabolic interactions within the superorganism composed of flagellate Streblomastix strix and complex community of Bacteroidetes bacteria on its surface.</title>
        <authorList>
            <person name="Treitli S.C."/>
            <person name="Kolisko M."/>
            <person name="Husnik F."/>
            <person name="Keeling P."/>
            <person name="Hampl V."/>
        </authorList>
    </citation>
    <scope>NUCLEOTIDE SEQUENCE [LARGE SCALE GENOMIC DNA]</scope>
    <source>
        <strain evidence="3">ST1C</strain>
    </source>
</reference>
<feature type="region of interest" description="Disordered" evidence="2">
    <location>
        <begin position="231"/>
        <end position="275"/>
    </location>
</feature>
<dbReference type="PANTHER" id="PTHR19327">
    <property type="entry name" value="GOLGIN"/>
    <property type="match status" value="1"/>
</dbReference>
<feature type="region of interest" description="Disordered" evidence="2">
    <location>
        <begin position="1014"/>
        <end position="1052"/>
    </location>
</feature>
<dbReference type="EMBL" id="SNRW01000001">
    <property type="protein sequence ID" value="KAA6404456.1"/>
    <property type="molecule type" value="Genomic_DNA"/>
</dbReference>
<keyword evidence="1" id="KW-0175">Coiled coil</keyword>
<feature type="region of interest" description="Disordered" evidence="2">
    <location>
        <begin position="1224"/>
        <end position="1243"/>
    </location>
</feature>
<protein>
    <submittedName>
        <fullName evidence="3">Uncharacterized protein</fullName>
    </submittedName>
</protein>
<dbReference type="PANTHER" id="PTHR19327:SF0">
    <property type="entry name" value="GOLGIN SUBFAMILY A MEMBER 4"/>
    <property type="match status" value="1"/>
</dbReference>
<evidence type="ECO:0000256" key="2">
    <source>
        <dbReference type="SAM" id="MobiDB-lite"/>
    </source>
</evidence>
<feature type="compositionally biased region" description="Basic and acidic residues" evidence="2">
    <location>
        <begin position="1224"/>
        <end position="1236"/>
    </location>
</feature>
<feature type="compositionally biased region" description="Basic and acidic residues" evidence="2">
    <location>
        <begin position="1038"/>
        <end position="1052"/>
    </location>
</feature>
<gene>
    <name evidence="3" type="ORF">EZS28_000007</name>
</gene>
<evidence type="ECO:0000313" key="3">
    <source>
        <dbReference type="EMBL" id="KAA6404456.1"/>
    </source>
</evidence>
<feature type="compositionally biased region" description="Polar residues" evidence="2">
    <location>
        <begin position="257"/>
        <end position="267"/>
    </location>
</feature>
<organism evidence="3 4">
    <name type="scientific">Streblomastix strix</name>
    <dbReference type="NCBI Taxonomy" id="222440"/>
    <lineage>
        <taxon>Eukaryota</taxon>
        <taxon>Metamonada</taxon>
        <taxon>Preaxostyla</taxon>
        <taxon>Oxymonadida</taxon>
        <taxon>Streblomastigidae</taxon>
        <taxon>Streblomastix</taxon>
    </lineage>
</organism>
<dbReference type="Gene3D" id="1.25.10.10">
    <property type="entry name" value="Leucine-rich Repeat Variant"/>
    <property type="match status" value="1"/>
</dbReference>
<dbReference type="SUPFAM" id="SSF48371">
    <property type="entry name" value="ARM repeat"/>
    <property type="match status" value="1"/>
</dbReference>
<evidence type="ECO:0000313" key="4">
    <source>
        <dbReference type="Proteomes" id="UP000324800"/>
    </source>
</evidence>
<accession>A0A5J4XC85</accession>
<proteinExistence type="predicted"/>
<name>A0A5J4XC85_9EUKA</name>
<dbReference type="Proteomes" id="UP000324800">
    <property type="component" value="Unassembled WGS sequence"/>
</dbReference>
<dbReference type="InterPro" id="IPR011989">
    <property type="entry name" value="ARM-like"/>
</dbReference>
<dbReference type="InterPro" id="IPR016024">
    <property type="entry name" value="ARM-type_fold"/>
</dbReference>